<dbReference type="OrthoDB" id="6107927at2759"/>
<evidence type="ECO:0000313" key="3">
    <source>
        <dbReference type="EMBL" id="PVD29719.1"/>
    </source>
</evidence>
<dbReference type="Proteomes" id="UP000245119">
    <property type="component" value="Linkage Group LG5"/>
</dbReference>
<evidence type="ECO:0000313" key="4">
    <source>
        <dbReference type="Proteomes" id="UP000245119"/>
    </source>
</evidence>
<sequence length="301" mass="34703">MAGGGIVVLLVFVSSLLPLSYGARHGCSFVRSHKGQQCVYNIHLTESHSDCSHAGLQDRVEMDVQNDYEHKIDNMKRDFTFLKDEHEKRLKELEGTVRDLLGQDASSPSILQIPTKDLDLPLKPQASNRYEGDHVLTRLHDEFGKLRQTLKAKTEELMDAQMRVNETEKMLQQRQMDLLDANQELFNAENKIAVLERERAVLKNQLKDRNYKLDVSSGRLTECETKLTDQQNQLLEVIRSENLLKEELMTCQVILNKTQAENEKLESRHEALQARHASVKNVLTIRERELIDCYSGEWTYV</sequence>
<gene>
    <name evidence="3" type="ORF">C0Q70_08975</name>
</gene>
<proteinExistence type="predicted"/>
<feature type="signal peptide" evidence="2">
    <location>
        <begin position="1"/>
        <end position="22"/>
    </location>
</feature>
<keyword evidence="2" id="KW-0732">Signal</keyword>
<accession>A0A2T7P8H7</accession>
<dbReference type="STRING" id="400727.A0A2T7P8H7"/>
<evidence type="ECO:0000256" key="1">
    <source>
        <dbReference type="SAM" id="Coils"/>
    </source>
</evidence>
<feature type="coiled-coil region" evidence="1">
    <location>
        <begin position="65"/>
        <end position="103"/>
    </location>
</feature>
<comment type="caution">
    <text evidence="3">The sequence shown here is derived from an EMBL/GenBank/DDBJ whole genome shotgun (WGS) entry which is preliminary data.</text>
</comment>
<feature type="coiled-coil region" evidence="1">
    <location>
        <begin position="150"/>
        <end position="205"/>
    </location>
</feature>
<name>A0A2T7P8H7_POMCA</name>
<organism evidence="3 4">
    <name type="scientific">Pomacea canaliculata</name>
    <name type="common">Golden apple snail</name>
    <dbReference type="NCBI Taxonomy" id="400727"/>
    <lineage>
        <taxon>Eukaryota</taxon>
        <taxon>Metazoa</taxon>
        <taxon>Spiralia</taxon>
        <taxon>Lophotrochozoa</taxon>
        <taxon>Mollusca</taxon>
        <taxon>Gastropoda</taxon>
        <taxon>Caenogastropoda</taxon>
        <taxon>Architaenioglossa</taxon>
        <taxon>Ampullarioidea</taxon>
        <taxon>Ampullariidae</taxon>
        <taxon>Pomacea</taxon>
    </lineage>
</organism>
<dbReference type="EMBL" id="PZQS01000005">
    <property type="protein sequence ID" value="PVD29719.1"/>
    <property type="molecule type" value="Genomic_DNA"/>
</dbReference>
<reference evidence="3 4" key="1">
    <citation type="submission" date="2018-04" db="EMBL/GenBank/DDBJ databases">
        <title>The genome of golden apple snail Pomacea canaliculata provides insight into stress tolerance and invasive adaptation.</title>
        <authorList>
            <person name="Liu C."/>
            <person name="Liu B."/>
            <person name="Ren Y."/>
            <person name="Zhang Y."/>
            <person name="Wang H."/>
            <person name="Li S."/>
            <person name="Jiang F."/>
            <person name="Yin L."/>
            <person name="Zhang G."/>
            <person name="Qian W."/>
            <person name="Fan W."/>
        </authorList>
    </citation>
    <scope>NUCLEOTIDE SEQUENCE [LARGE SCALE GENOMIC DNA]</scope>
    <source>
        <strain evidence="3">SZHN2017</strain>
        <tissue evidence="3">Muscle</tissue>
    </source>
</reference>
<feature type="chain" id="PRO_5015605858" evidence="2">
    <location>
        <begin position="23"/>
        <end position="301"/>
    </location>
</feature>
<feature type="coiled-coil region" evidence="1">
    <location>
        <begin position="255"/>
        <end position="282"/>
    </location>
</feature>
<dbReference type="SUPFAM" id="SSF57997">
    <property type="entry name" value="Tropomyosin"/>
    <property type="match status" value="1"/>
</dbReference>
<protein>
    <submittedName>
        <fullName evidence="3">Uncharacterized protein</fullName>
    </submittedName>
</protein>
<keyword evidence="1" id="KW-0175">Coiled coil</keyword>
<evidence type="ECO:0000256" key="2">
    <source>
        <dbReference type="SAM" id="SignalP"/>
    </source>
</evidence>
<dbReference type="AlphaFoldDB" id="A0A2T7P8H7"/>
<keyword evidence="4" id="KW-1185">Reference proteome</keyword>